<comment type="caution">
    <text evidence="2">The sequence shown here is derived from an EMBL/GenBank/DDBJ whole genome shotgun (WGS) entry which is preliminary data.</text>
</comment>
<evidence type="ECO:0000313" key="2">
    <source>
        <dbReference type="EMBL" id="MBW0578509.1"/>
    </source>
</evidence>
<dbReference type="InterPro" id="IPR006140">
    <property type="entry name" value="D-isomer_DH_NAD-bd"/>
</dbReference>
<feature type="domain" description="D-isomer specific 2-hydroxyacid dehydrogenase NAD-binding" evidence="1">
    <location>
        <begin position="18"/>
        <end position="59"/>
    </location>
</feature>
<dbReference type="EMBL" id="AVOT02102922">
    <property type="protein sequence ID" value="MBW0578509.1"/>
    <property type="molecule type" value="Genomic_DNA"/>
</dbReference>
<accession>A0A9Q3PY97</accession>
<keyword evidence="3" id="KW-1185">Reference proteome</keyword>
<dbReference type="GO" id="GO:0051287">
    <property type="term" value="F:NAD binding"/>
    <property type="evidence" value="ECO:0007669"/>
    <property type="project" value="InterPro"/>
</dbReference>
<dbReference type="SUPFAM" id="SSF51735">
    <property type="entry name" value="NAD(P)-binding Rossmann-fold domains"/>
    <property type="match status" value="1"/>
</dbReference>
<dbReference type="Proteomes" id="UP000765509">
    <property type="component" value="Unassembled WGS sequence"/>
</dbReference>
<dbReference type="OrthoDB" id="1621027at2759"/>
<sequence length="136" mass="15078">MKVIYHHVLPIIPLGSTRKMKNLKRMLRAASFVTIHVPELPETLNLISSKELKSMKRDVFPTEPSGNGPYFDAHLNPWTERLLKLPNTILTTHICGSTEEAHKVIGDEVATAIICYLTLGSIVSAVNFPSLTPNCS</sequence>
<dbReference type="Gene3D" id="3.40.50.720">
    <property type="entry name" value="NAD(P)-binding Rossmann-like Domain"/>
    <property type="match status" value="3"/>
</dbReference>
<dbReference type="Pfam" id="PF02826">
    <property type="entry name" value="2-Hacid_dh_C"/>
    <property type="match status" value="1"/>
</dbReference>
<evidence type="ECO:0000313" key="3">
    <source>
        <dbReference type="Proteomes" id="UP000765509"/>
    </source>
</evidence>
<organism evidence="2 3">
    <name type="scientific">Austropuccinia psidii MF-1</name>
    <dbReference type="NCBI Taxonomy" id="1389203"/>
    <lineage>
        <taxon>Eukaryota</taxon>
        <taxon>Fungi</taxon>
        <taxon>Dikarya</taxon>
        <taxon>Basidiomycota</taxon>
        <taxon>Pucciniomycotina</taxon>
        <taxon>Pucciniomycetes</taxon>
        <taxon>Pucciniales</taxon>
        <taxon>Sphaerophragmiaceae</taxon>
        <taxon>Austropuccinia</taxon>
    </lineage>
</organism>
<evidence type="ECO:0000259" key="1">
    <source>
        <dbReference type="Pfam" id="PF02826"/>
    </source>
</evidence>
<protein>
    <recommendedName>
        <fullName evidence="1">D-isomer specific 2-hydroxyacid dehydrogenase NAD-binding domain-containing protein</fullName>
    </recommendedName>
</protein>
<name>A0A9Q3PY97_9BASI</name>
<reference evidence="2" key="1">
    <citation type="submission" date="2021-03" db="EMBL/GenBank/DDBJ databases">
        <title>Draft genome sequence of rust myrtle Austropuccinia psidii MF-1, a brazilian biotype.</title>
        <authorList>
            <person name="Quecine M.C."/>
            <person name="Pachon D.M.R."/>
            <person name="Bonatelli M.L."/>
            <person name="Correr F.H."/>
            <person name="Franceschini L.M."/>
            <person name="Leite T.F."/>
            <person name="Margarido G.R.A."/>
            <person name="Almeida C.A."/>
            <person name="Ferrarezi J.A."/>
            <person name="Labate C.A."/>
        </authorList>
    </citation>
    <scope>NUCLEOTIDE SEQUENCE</scope>
    <source>
        <strain evidence="2">MF-1</strain>
    </source>
</reference>
<gene>
    <name evidence="2" type="ORF">O181_118224</name>
</gene>
<proteinExistence type="predicted"/>
<dbReference type="AlphaFoldDB" id="A0A9Q3PY97"/>
<dbReference type="InterPro" id="IPR036291">
    <property type="entry name" value="NAD(P)-bd_dom_sf"/>
</dbReference>